<gene>
    <name evidence="3" type="ORF">GCM10009844_22770</name>
</gene>
<evidence type="ECO:0000313" key="3">
    <source>
        <dbReference type="EMBL" id="GAA2146552.1"/>
    </source>
</evidence>
<organism evidence="3 4">
    <name type="scientific">Nocardioides koreensis</name>
    <dbReference type="NCBI Taxonomy" id="433651"/>
    <lineage>
        <taxon>Bacteria</taxon>
        <taxon>Bacillati</taxon>
        <taxon>Actinomycetota</taxon>
        <taxon>Actinomycetes</taxon>
        <taxon>Propionibacteriales</taxon>
        <taxon>Nocardioidaceae</taxon>
        <taxon>Nocardioides</taxon>
    </lineage>
</organism>
<dbReference type="RefSeq" id="WP_344151732.1">
    <property type="nucleotide sequence ID" value="NZ_BAAAQR010000006.1"/>
</dbReference>
<dbReference type="SMART" id="SM00858">
    <property type="entry name" value="SAF"/>
    <property type="match status" value="1"/>
</dbReference>
<proteinExistence type="predicted"/>
<dbReference type="CDD" id="cd11614">
    <property type="entry name" value="SAF_CpaB_FlgA_like"/>
    <property type="match status" value="1"/>
</dbReference>
<dbReference type="EMBL" id="BAAAQR010000006">
    <property type="protein sequence ID" value="GAA2146552.1"/>
    <property type="molecule type" value="Genomic_DNA"/>
</dbReference>
<accession>A0ABP5LFW9</accession>
<dbReference type="Proteomes" id="UP001501771">
    <property type="component" value="Unassembled WGS sequence"/>
</dbReference>
<feature type="signal peptide" evidence="1">
    <location>
        <begin position="1"/>
        <end position="41"/>
    </location>
</feature>
<keyword evidence="1" id="KW-0732">Signal</keyword>
<feature type="chain" id="PRO_5045240097" description="SAF domain-containing protein" evidence="1">
    <location>
        <begin position="42"/>
        <end position="211"/>
    </location>
</feature>
<name>A0ABP5LFW9_9ACTN</name>
<dbReference type="InterPro" id="IPR013974">
    <property type="entry name" value="SAF"/>
</dbReference>
<evidence type="ECO:0000259" key="2">
    <source>
        <dbReference type="SMART" id="SM00858"/>
    </source>
</evidence>
<evidence type="ECO:0000313" key="4">
    <source>
        <dbReference type="Proteomes" id="UP001501771"/>
    </source>
</evidence>
<reference evidence="4" key="1">
    <citation type="journal article" date="2019" name="Int. J. Syst. Evol. Microbiol.">
        <title>The Global Catalogue of Microorganisms (GCM) 10K type strain sequencing project: providing services to taxonomists for standard genome sequencing and annotation.</title>
        <authorList>
            <consortium name="The Broad Institute Genomics Platform"/>
            <consortium name="The Broad Institute Genome Sequencing Center for Infectious Disease"/>
            <person name="Wu L."/>
            <person name="Ma J."/>
        </authorList>
    </citation>
    <scope>NUCLEOTIDE SEQUENCE [LARGE SCALE GENOMIC DNA]</scope>
    <source>
        <strain evidence="4">JCM 16022</strain>
    </source>
</reference>
<feature type="domain" description="SAF" evidence="2">
    <location>
        <begin position="50"/>
        <end position="109"/>
    </location>
</feature>
<comment type="caution">
    <text evidence="3">The sequence shown here is derived from an EMBL/GenBank/DDBJ whole genome shotgun (WGS) entry which is preliminary data.</text>
</comment>
<sequence>MASPRDRLTRLARAVRRAVLRRRRLLAALLTAVAVATGIHAAAAPPPPRVGVLVAAHDLAPGSVIGAGDLTEALFAPGTVPAGLDDAPEGRMVAAPVRAGEPVTDVRLVGPALAAGYPGRTAVPVRLPDAGMAGLLRVGDRVDLVAADPQGSGASVVAAGVPVLALPAPAPDEAAAGGLPGRLVVVGAGPADVPRIADASVRYFLTFVYAD</sequence>
<protein>
    <recommendedName>
        <fullName evidence="2">SAF domain-containing protein</fullName>
    </recommendedName>
</protein>
<keyword evidence="4" id="KW-1185">Reference proteome</keyword>
<evidence type="ECO:0000256" key="1">
    <source>
        <dbReference type="SAM" id="SignalP"/>
    </source>
</evidence>
<dbReference type="Pfam" id="PF08666">
    <property type="entry name" value="SAF"/>
    <property type="match status" value="1"/>
</dbReference>